<dbReference type="GO" id="GO:0015833">
    <property type="term" value="P:peptide transport"/>
    <property type="evidence" value="ECO:0007669"/>
    <property type="project" value="InterPro"/>
</dbReference>
<comment type="subcellular location">
    <subcellularLocation>
        <location evidence="1">Cell membrane</location>
        <topology evidence="1">Peripheral membrane protein</topology>
    </subcellularLocation>
</comment>
<evidence type="ECO:0000256" key="3">
    <source>
        <dbReference type="ARBA" id="ARBA00022448"/>
    </source>
</evidence>
<evidence type="ECO:0000256" key="6">
    <source>
        <dbReference type="ARBA" id="ARBA00022741"/>
    </source>
</evidence>
<evidence type="ECO:0000313" key="12">
    <source>
        <dbReference type="Proteomes" id="UP000178797"/>
    </source>
</evidence>
<dbReference type="Pfam" id="PF08352">
    <property type="entry name" value="oligo_HPY"/>
    <property type="match status" value="1"/>
</dbReference>
<dbReference type="CDD" id="cd03257">
    <property type="entry name" value="ABC_NikE_OppD_transporters"/>
    <property type="match status" value="1"/>
</dbReference>
<comment type="similarity">
    <text evidence="2">Belongs to the ABC transporter superfamily.</text>
</comment>
<sequence>MNEKTLLKIENLKTYFTSSNKTVKAVDGVDIEIKNGETLGLVGESGSGKSVTALSVLRLIPTPPGKILNGKIFFQGKNLLDMKSKEMRRIRGNKISMIFQEPMTSLNPVFTIGNQIAEAVILHQKLKKKEAYEKTLEMLKKVSIPSPEKRINEYPHQLSGGMRQRVMIAMALSCNPMLLLADEPTTALDVTIQAQILDLIGKLKEEINMSVMLITHDLGIVAETCQTVAVMYAGKIVELGDVFSIFEETLHPYTKGLLASAARLESGGEKKLKLAAIPGTVPHPAEFSEWCRFESRCSIAEDFCKKENPELVEKKKGHWVRCFKA</sequence>
<dbReference type="SMART" id="SM00382">
    <property type="entry name" value="AAA"/>
    <property type="match status" value="1"/>
</dbReference>
<keyword evidence="3" id="KW-0813">Transport</keyword>
<evidence type="ECO:0000256" key="4">
    <source>
        <dbReference type="ARBA" id="ARBA00022475"/>
    </source>
</evidence>
<dbReference type="InterPro" id="IPR003593">
    <property type="entry name" value="AAA+_ATPase"/>
</dbReference>
<dbReference type="NCBIfam" id="TIGR01727">
    <property type="entry name" value="oligo_HPY"/>
    <property type="match status" value="1"/>
</dbReference>
<dbReference type="GO" id="GO:0005524">
    <property type="term" value="F:ATP binding"/>
    <property type="evidence" value="ECO:0007669"/>
    <property type="project" value="UniProtKB-KW"/>
</dbReference>
<proteinExistence type="inferred from homology"/>
<name>A0A1F7S0S3_9BACT</name>
<keyword evidence="8" id="KW-1278">Translocase</keyword>
<keyword evidence="7 11" id="KW-0067">ATP-binding</keyword>
<evidence type="ECO:0000313" key="11">
    <source>
        <dbReference type="EMBL" id="OGL47280.1"/>
    </source>
</evidence>
<dbReference type="GO" id="GO:0005886">
    <property type="term" value="C:plasma membrane"/>
    <property type="evidence" value="ECO:0007669"/>
    <property type="project" value="UniProtKB-SubCell"/>
</dbReference>
<dbReference type="InterPro" id="IPR017871">
    <property type="entry name" value="ABC_transporter-like_CS"/>
</dbReference>
<feature type="domain" description="ABC transporter" evidence="10">
    <location>
        <begin position="7"/>
        <end position="258"/>
    </location>
</feature>
<protein>
    <submittedName>
        <fullName evidence="11">Peptide ABC transporter ATP-binding protein</fullName>
    </submittedName>
</protein>
<accession>A0A1F7S0S3</accession>
<evidence type="ECO:0000256" key="7">
    <source>
        <dbReference type="ARBA" id="ARBA00022840"/>
    </source>
</evidence>
<dbReference type="FunFam" id="3.40.50.300:FF:000016">
    <property type="entry name" value="Oligopeptide ABC transporter ATP-binding component"/>
    <property type="match status" value="1"/>
</dbReference>
<keyword evidence="5" id="KW-0997">Cell inner membrane</keyword>
<dbReference type="Pfam" id="PF00005">
    <property type="entry name" value="ABC_tran"/>
    <property type="match status" value="1"/>
</dbReference>
<dbReference type="InterPro" id="IPR013563">
    <property type="entry name" value="Oligopep_ABC_C"/>
</dbReference>
<evidence type="ECO:0000256" key="1">
    <source>
        <dbReference type="ARBA" id="ARBA00004202"/>
    </source>
</evidence>
<dbReference type="InterPro" id="IPR050388">
    <property type="entry name" value="ABC_Ni/Peptide_Import"/>
</dbReference>
<dbReference type="EMBL" id="MGDE01000048">
    <property type="protein sequence ID" value="OGL47280.1"/>
    <property type="molecule type" value="Genomic_DNA"/>
</dbReference>
<evidence type="ECO:0000256" key="5">
    <source>
        <dbReference type="ARBA" id="ARBA00022519"/>
    </source>
</evidence>
<evidence type="ECO:0000259" key="10">
    <source>
        <dbReference type="PROSITE" id="PS50893"/>
    </source>
</evidence>
<dbReference type="Gene3D" id="3.40.50.300">
    <property type="entry name" value="P-loop containing nucleotide triphosphate hydrolases"/>
    <property type="match status" value="1"/>
</dbReference>
<dbReference type="InterPro" id="IPR003439">
    <property type="entry name" value="ABC_transporter-like_ATP-bd"/>
</dbReference>
<dbReference type="PANTHER" id="PTHR43297">
    <property type="entry name" value="OLIGOPEPTIDE TRANSPORT ATP-BINDING PROTEIN APPD"/>
    <property type="match status" value="1"/>
</dbReference>
<dbReference type="SUPFAM" id="SSF52540">
    <property type="entry name" value="P-loop containing nucleoside triphosphate hydrolases"/>
    <property type="match status" value="1"/>
</dbReference>
<dbReference type="PROSITE" id="PS50893">
    <property type="entry name" value="ABC_TRANSPORTER_2"/>
    <property type="match status" value="1"/>
</dbReference>
<keyword evidence="9" id="KW-0472">Membrane</keyword>
<dbReference type="InterPro" id="IPR027417">
    <property type="entry name" value="P-loop_NTPase"/>
</dbReference>
<evidence type="ECO:0000256" key="8">
    <source>
        <dbReference type="ARBA" id="ARBA00022967"/>
    </source>
</evidence>
<reference evidence="11 12" key="1">
    <citation type="journal article" date="2016" name="Nat. Commun.">
        <title>Thousands of microbial genomes shed light on interconnected biogeochemical processes in an aquifer system.</title>
        <authorList>
            <person name="Anantharaman K."/>
            <person name="Brown C.T."/>
            <person name="Hug L.A."/>
            <person name="Sharon I."/>
            <person name="Castelle C.J."/>
            <person name="Probst A.J."/>
            <person name="Thomas B.C."/>
            <person name="Singh A."/>
            <person name="Wilkins M.J."/>
            <person name="Karaoz U."/>
            <person name="Brodie E.L."/>
            <person name="Williams K.H."/>
            <person name="Hubbard S.S."/>
            <person name="Banfield J.F."/>
        </authorList>
    </citation>
    <scope>NUCLEOTIDE SEQUENCE [LARGE SCALE GENOMIC DNA]</scope>
</reference>
<organism evidence="11 12">
    <name type="scientific">Candidatus Schekmanbacteria bacterium RBG_16_38_10</name>
    <dbReference type="NCBI Taxonomy" id="1817879"/>
    <lineage>
        <taxon>Bacteria</taxon>
        <taxon>Candidatus Schekmaniibacteriota</taxon>
    </lineage>
</organism>
<dbReference type="AlphaFoldDB" id="A0A1F7S0S3"/>
<gene>
    <name evidence="11" type="ORF">A2W05_11320</name>
</gene>
<dbReference type="GO" id="GO:0016887">
    <property type="term" value="F:ATP hydrolysis activity"/>
    <property type="evidence" value="ECO:0007669"/>
    <property type="project" value="InterPro"/>
</dbReference>
<evidence type="ECO:0000256" key="9">
    <source>
        <dbReference type="ARBA" id="ARBA00023136"/>
    </source>
</evidence>
<dbReference type="PANTHER" id="PTHR43297:SF14">
    <property type="entry name" value="ATPASE AAA-TYPE CORE DOMAIN-CONTAINING PROTEIN"/>
    <property type="match status" value="1"/>
</dbReference>
<comment type="caution">
    <text evidence="11">The sequence shown here is derived from an EMBL/GenBank/DDBJ whole genome shotgun (WGS) entry which is preliminary data.</text>
</comment>
<evidence type="ECO:0000256" key="2">
    <source>
        <dbReference type="ARBA" id="ARBA00005417"/>
    </source>
</evidence>
<keyword evidence="6" id="KW-0547">Nucleotide-binding</keyword>
<dbReference type="PROSITE" id="PS00211">
    <property type="entry name" value="ABC_TRANSPORTER_1"/>
    <property type="match status" value="1"/>
</dbReference>
<dbReference type="Proteomes" id="UP000178797">
    <property type="component" value="Unassembled WGS sequence"/>
</dbReference>
<keyword evidence="4" id="KW-1003">Cell membrane</keyword>